<keyword evidence="3" id="KW-0964">Secreted</keyword>
<evidence type="ECO:0000256" key="3">
    <source>
        <dbReference type="ARBA" id="ARBA00022525"/>
    </source>
</evidence>
<evidence type="ECO:0000256" key="8">
    <source>
        <dbReference type="SAM" id="MobiDB-lite"/>
    </source>
</evidence>
<feature type="domain" description="Peptidase S1" evidence="10">
    <location>
        <begin position="149"/>
        <end position="184"/>
    </location>
</feature>
<evidence type="ECO:0000313" key="11">
    <source>
        <dbReference type="Proteomes" id="UP000515150"/>
    </source>
</evidence>
<accession>A0A6P7LVD0</accession>
<keyword evidence="5 9" id="KW-0732">Signal</keyword>
<dbReference type="PANTHER" id="PTHR15462:SF17">
    <property type="entry name" value="INACTIVE SERINE PROTEASE 35"/>
    <property type="match status" value="1"/>
</dbReference>
<evidence type="ECO:0000256" key="9">
    <source>
        <dbReference type="SAM" id="SignalP"/>
    </source>
</evidence>
<feature type="compositionally biased region" description="Basic and acidic residues" evidence="8">
    <location>
        <begin position="220"/>
        <end position="230"/>
    </location>
</feature>
<reference evidence="12" key="1">
    <citation type="submission" date="2025-08" db="UniProtKB">
        <authorList>
            <consortium name="RefSeq"/>
        </authorList>
    </citation>
    <scope>IDENTIFICATION</scope>
</reference>
<dbReference type="InterPro" id="IPR018114">
    <property type="entry name" value="TRYPSIN_HIS"/>
</dbReference>
<dbReference type="RefSeq" id="XP_028997879.1">
    <property type="nucleotide sequence ID" value="XM_029142046.3"/>
</dbReference>
<dbReference type="InParanoid" id="A0A6P7LVD0"/>
<evidence type="ECO:0000256" key="5">
    <source>
        <dbReference type="ARBA" id="ARBA00022729"/>
    </source>
</evidence>
<evidence type="ECO:0000259" key="10">
    <source>
        <dbReference type="Pfam" id="PF00089"/>
    </source>
</evidence>
<keyword evidence="11" id="KW-1185">Reference proteome</keyword>
<dbReference type="AlphaFoldDB" id="A0A6P7LVD0"/>
<dbReference type="Proteomes" id="UP000515150">
    <property type="component" value="Chromosome 24"/>
</dbReference>
<name>A0A6P7LVD0_BETSP</name>
<feature type="region of interest" description="Disordered" evidence="8">
    <location>
        <begin position="199"/>
        <end position="287"/>
    </location>
</feature>
<dbReference type="Gene3D" id="2.40.10.10">
    <property type="entry name" value="Trypsin-like serine proteases"/>
    <property type="match status" value="1"/>
</dbReference>
<protein>
    <recommendedName>
        <fullName evidence="7">Inactive serine protease 35</fullName>
    </recommendedName>
</protein>
<comment type="similarity">
    <text evidence="2">Belongs to the peptidase S1 family.</text>
</comment>
<dbReference type="GO" id="GO:0006508">
    <property type="term" value="P:proteolysis"/>
    <property type="evidence" value="ECO:0007669"/>
    <property type="project" value="InterPro"/>
</dbReference>
<dbReference type="InterPro" id="IPR050966">
    <property type="entry name" value="Glutamyl_endopeptidase"/>
</dbReference>
<dbReference type="SUPFAM" id="SSF50494">
    <property type="entry name" value="Trypsin-like serine proteases"/>
    <property type="match status" value="1"/>
</dbReference>
<feature type="chain" id="PRO_5027535660" description="Inactive serine protease 35" evidence="9">
    <location>
        <begin position="29"/>
        <end position="469"/>
    </location>
</feature>
<dbReference type="InterPro" id="IPR043504">
    <property type="entry name" value="Peptidase_S1_PA_chymotrypsin"/>
</dbReference>
<dbReference type="GO" id="GO:0005576">
    <property type="term" value="C:extracellular region"/>
    <property type="evidence" value="ECO:0007669"/>
    <property type="project" value="UniProtKB-SubCell"/>
</dbReference>
<feature type="signal peptide" evidence="9">
    <location>
        <begin position="1"/>
        <end position="28"/>
    </location>
</feature>
<proteinExistence type="inferred from homology"/>
<dbReference type="PANTHER" id="PTHR15462">
    <property type="entry name" value="SERINE PROTEASE"/>
    <property type="match status" value="1"/>
</dbReference>
<dbReference type="InterPro" id="IPR009003">
    <property type="entry name" value="Peptidase_S1_PA"/>
</dbReference>
<evidence type="ECO:0000313" key="12">
    <source>
        <dbReference type="RefSeq" id="XP_028997879.1"/>
    </source>
</evidence>
<dbReference type="GeneID" id="114850076"/>
<dbReference type="OrthoDB" id="10037376at2759"/>
<evidence type="ECO:0000256" key="2">
    <source>
        <dbReference type="ARBA" id="ARBA00007664"/>
    </source>
</evidence>
<feature type="compositionally biased region" description="Basic residues" evidence="8">
    <location>
        <begin position="199"/>
        <end position="219"/>
    </location>
</feature>
<gene>
    <name evidence="12" type="primary">LOC114850076</name>
</gene>
<dbReference type="PROSITE" id="PS00134">
    <property type="entry name" value="TRYPSIN_HIS"/>
    <property type="match status" value="1"/>
</dbReference>
<evidence type="ECO:0000256" key="1">
    <source>
        <dbReference type="ARBA" id="ARBA00004613"/>
    </source>
</evidence>
<keyword evidence="6" id="KW-0325">Glycoprotein</keyword>
<dbReference type="PROSITE" id="PS51257">
    <property type="entry name" value="PROKAR_LIPOPROTEIN"/>
    <property type="match status" value="1"/>
</dbReference>
<feature type="compositionally biased region" description="Basic residues" evidence="8">
    <location>
        <begin position="249"/>
        <end position="267"/>
    </location>
</feature>
<dbReference type="InterPro" id="IPR001254">
    <property type="entry name" value="Trypsin_dom"/>
</dbReference>
<sequence>MLVNVFRMGLKHLLCLVAFAAALTGCDSSGQAVNSNVYRWPKQNPPLLLDTRTQLLSTASFREKVENEETQSVCGIECQSRLLPMDQTEQERMLGYETVYENGTRTHTDVTLQGFSENSTGLPPAKTRWKRQVYGADGRFVISDSHYVTKYPFSSAVRLSTNCTGVLVSSRHVLTAAHCIHDGRDFLESFTGLKVGFLKPKKKGRGRRRGRGGSRRSGRRREGETGEQKGAEQLLEAGLEQNSLDGGSVRRRGGGKGRRHRGKRVKAHVSPEFDTSLSRGRRSAEPRQRPVLRWAQVQQARIPQGWLHNGRTSNPVSPDYDYALLELKRPIRQRHMKLGVAPSSAPLARIHFSGFDADKSLSDGGGDERVIYRFCSVAKESDDLMYQHCDAQAAATGAGVYIRLRQEVGDAERKGKWQRRVIGVFSGHQWVEMEGGELADFNVAVRITPAKYAQICHWLHGDPDQCREL</sequence>
<evidence type="ECO:0000256" key="7">
    <source>
        <dbReference type="ARBA" id="ARBA00040309"/>
    </source>
</evidence>
<organism evidence="11 12">
    <name type="scientific">Betta splendens</name>
    <name type="common">Siamese fighting fish</name>
    <dbReference type="NCBI Taxonomy" id="158456"/>
    <lineage>
        <taxon>Eukaryota</taxon>
        <taxon>Metazoa</taxon>
        <taxon>Chordata</taxon>
        <taxon>Craniata</taxon>
        <taxon>Vertebrata</taxon>
        <taxon>Euteleostomi</taxon>
        <taxon>Actinopterygii</taxon>
        <taxon>Neopterygii</taxon>
        <taxon>Teleostei</taxon>
        <taxon>Neoteleostei</taxon>
        <taxon>Acanthomorphata</taxon>
        <taxon>Anabantaria</taxon>
        <taxon>Anabantiformes</taxon>
        <taxon>Anabantoidei</taxon>
        <taxon>Osphronemidae</taxon>
        <taxon>Betta</taxon>
    </lineage>
</organism>
<evidence type="ECO:0000256" key="6">
    <source>
        <dbReference type="ARBA" id="ARBA00023180"/>
    </source>
</evidence>
<evidence type="ECO:0000256" key="4">
    <source>
        <dbReference type="ARBA" id="ARBA00022542"/>
    </source>
</evidence>
<dbReference type="Pfam" id="PF00089">
    <property type="entry name" value="Trypsin"/>
    <property type="match status" value="1"/>
</dbReference>
<dbReference type="GO" id="GO:0004252">
    <property type="term" value="F:serine-type endopeptidase activity"/>
    <property type="evidence" value="ECO:0007669"/>
    <property type="project" value="InterPro"/>
</dbReference>
<dbReference type="KEGG" id="bspl:114850076"/>
<comment type="subcellular location">
    <subcellularLocation>
        <location evidence="1">Secreted</location>
    </subcellularLocation>
</comment>
<keyword evidence="4" id="KW-0721">Serine protease homolog</keyword>